<dbReference type="EMBL" id="FXXQ01000002">
    <property type="protein sequence ID" value="SMX22592.1"/>
    <property type="molecule type" value="Genomic_DNA"/>
</dbReference>
<accession>A0A238IX79</accession>
<reference evidence="1 2" key="1">
    <citation type="submission" date="2017-05" db="EMBL/GenBank/DDBJ databases">
        <authorList>
            <person name="Song R."/>
            <person name="Chenine A.L."/>
            <person name="Ruprecht R.M."/>
        </authorList>
    </citation>
    <scope>NUCLEOTIDE SEQUENCE [LARGE SCALE GENOMIC DNA]</scope>
    <source>
        <strain evidence="1 2">CECT 8489</strain>
    </source>
</reference>
<evidence type="ECO:0000313" key="1">
    <source>
        <dbReference type="EMBL" id="SMX22592.1"/>
    </source>
</evidence>
<proteinExistence type="predicted"/>
<dbReference type="RefSeq" id="WP_093972587.1">
    <property type="nucleotide sequence ID" value="NZ_FXXQ01000002.1"/>
</dbReference>
<gene>
    <name evidence="1" type="ORF">BOA8489_00690</name>
</gene>
<evidence type="ECO:0000313" key="2">
    <source>
        <dbReference type="Proteomes" id="UP000201838"/>
    </source>
</evidence>
<dbReference type="AlphaFoldDB" id="A0A238IX79"/>
<keyword evidence="2" id="KW-1185">Reference proteome</keyword>
<dbReference type="Proteomes" id="UP000201838">
    <property type="component" value="Unassembled WGS sequence"/>
</dbReference>
<protein>
    <submittedName>
        <fullName evidence="1">Uncharacterized protein</fullName>
    </submittedName>
</protein>
<organism evidence="1 2">
    <name type="scientific">Boseongicola aestuarii</name>
    <dbReference type="NCBI Taxonomy" id="1470561"/>
    <lineage>
        <taxon>Bacteria</taxon>
        <taxon>Pseudomonadati</taxon>
        <taxon>Pseudomonadota</taxon>
        <taxon>Alphaproteobacteria</taxon>
        <taxon>Rhodobacterales</taxon>
        <taxon>Paracoccaceae</taxon>
        <taxon>Boseongicola</taxon>
    </lineage>
</organism>
<sequence length="117" mass="12764">MSGAKVPTLLTVLAGGFETQPEAFAYLLQEAGRYGLSFDLADVDVIQSARPVRLAHYFRPAIVARIEALMGAADTVIVVRPSTLTARRDFPGSGSDLRLLGRFAGEIIEAEQDRTWR</sequence>
<name>A0A238IX79_9RHOB</name>